<dbReference type="RefSeq" id="WP_180097482.1">
    <property type="nucleotide sequence ID" value="NZ_CP048659.1"/>
</dbReference>
<evidence type="ECO:0000313" key="6">
    <source>
        <dbReference type="Proteomes" id="UP000593966"/>
    </source>
</evidence>
<evidence type="ECO:0000259" key="4">
    <source>
        <dbReference type="PROSITE" id="PS50943"/>
    </source>
</evidence>
<dbReference type="GO" id="GO:0003677">
    <property type="term" value="F:DNA binding"/>
    <property type="evidence" value="ECO:0007669"/>
    <property type="project" value="UniProtKB-KW"/>
</dbReference>
<dbReference type="Proteomes" id="UP000593966">
    <property type="component" value="Chromosome"/>
</dbReference>
<dbReference type="InterPro" id="IPR015927">
    <property type="entry name" value="Peptidase_S24_S26A/B/C"/>
</dbReference>
<organism evidence="5 6">
    <name type="scientific">Acinetobacter piscicola</name>
    <dbReference type="NCBI Taxonomy" id="2006115"/>
    <lineage>
        <taxon>Bacteria</taxon>
        <taxon>Pseudomonadati</taxon>
        <taxon>Pseudomonadota</taxon>
        <taxon>Gammaproteobacteria</taxon>
        <taxon>Moraxellales</taxon>
        <taxon>Moraxellaceae</taxon>
        <taxon>Acinetobacter</taxon>
    </lineage>
</organism>
<dbReference type="InterPro" id="IPR039418">
    <property type="entry name" value="LexA-like"/>
</dbReference>
<feature type="domain" description="HTH cro/C1-type" evidence="4">
    <location>
        <begin position="10"/>
        <end position="63"/>
    </location>
</feature>
<dbReference type="EMBL" id="CP048659">
    <property type="protein sequence ID" value="QOW46477.1"/>
    <property type="molecule type" value="Genomic_DNA"/>
</dbReference>
<gene>
    <name evidence="5" type="ORF">G0028_11555</name>
</gene>
<evidence type="ECO:0000256" key="2">
    <source>
        <dbReference type="ARBA" id="ARBA00023125"/>
    </source>
</evidence>
<dbReference type="CDD" id="cd00093">
    <property type="entry name" value="HTH_XRE"/>
    <property type="match status" value="1"/>
</dbReference>
<protein>
    <submittedName>
        <fullName evidence="5">Helix-turn-helix transcriptional regulator</fullName>
    </submittedName>
</protein>
<name>A0A7S7AHU0_9GAMM</name>
<dbReference type="Pfam" id="PF00717">
    <property type="entry name" value="Peptidase_S24"/>
    <property type="match status" value="1"/>
</dbReference>
<keyword evidence="1" id="KW-0805">Transcription regulation</keyword>
<dbReference type="InterPro" id="IPR010982">
    <property type="entry name" value="Lambda_DNA-bd_dom_sf"/>
</dbReference>
<dbReference type="PANTHER" id="PTHR40661:SF3">
    <property type="entry name" value="FELS-1 PROPHAGE TRANSCRIPTIONAL REGULATOR"/>
    <property type="match status" value="1"/>
</dbReference>
<evidence type="ECO:0000256" key="3">
    <source>
        <dbReference type="ARBA" id="ARBA00023163"/>
    </source>
</evidence>
<dbReference type="InterPro" id="IPR001387">
    <property type="entry name" value="Cro/C1-type_HTH"/>
</dbReference>
<dbReference type="SUPFAM" id="SSF51306">
    <property type="entry name" value="LexA/Signal peptidase"/>
    <property type="match status" value="1"/>
</dbReference>
<dbReference type="SMART" id="SM00530">
    <property type="entry name" value="HTH_XRE"/>
    <property type="match status" value="1"/>
</dbReference>
<keyword evidence="2" id="KW-0238">DNA-binding</keyword>
<dbReference type="CDD" id="cd06529">
    <property type="entry name" value="S24_LexA-like"/>
    <property type="match status" value="1"/>
</dbReference>
<dbReference type="PANTHER" id="PTHR40661">
    <property type="match status" value="1"/>
</dbReference>
<sequence>MVGLTVGDRVRQCRKQKGWSQIKLAKEAQVTQATISHIENNSSDQSKFLPQLAKALSVSVDFLLSGQEYIDRKKGNLDDFIVVNGGKKGQAPNSDEYVLIPKFDVAGSCGSGSIIDHVDVDGGLVFSENWIKSQNLNIEKLVVIHAIGDSMYPSVEDGQVLLVDTSDTIPKNSKIYFLCIDGEYYIKRLINMITHWVIRSDNPDKNQYPDIEISSDKIHAIQIEGRVCWKGGTL</sequence>
<dbReference type="SUPFAM" id="SSF47413">
    <property type="entry name" value="lambda repressor-like DNA-binding domains"/>
    <property type="match status" value="1"/>
</dbReference>
<evidence type="ECO:0000256" key="1">
    <source>
        <dbReference type="ARBA" id="ARBA00023015"/>
    </source>
</evidence>
<dbReference type="InterPro" id="IPR036286">
    <property type="entry name" value="LexA/Signal_pep-like_sf"/>
</dbReference>
<reference evidence="5 6" key="1">
    <citation type="submission" date="2020-02" db="EMBL/GenBank/DDBJ databases">
        <title>Tigecycline-resistant Acinetobacter species from pigs and migratory birds.</title>
        <authorList>
            <person name="Chen C."/>
            <person name="Sun J."/>
            <person name="Liao X.-P."/>
            <person name="Liu Y.-H."/>
        </authorList>
    </citation>
    <scope>NUCLEOTIDE SEQUENCE [LARGE SCALE GENOMIC DNA]</scope>
    <source>
        <strain evidence="5 6">YH12207_T</strain>
    </source>
</reference>
<dbReference type="Gene3D" id="2.10.109.10">
    <property type="entry name" value="Umud Fragment, subunit A"/>
    <property type="match status" value="1"/>
</dbReference>
<proteinExistence type="predicted"/>
<dbReference type="PROSITE" id="PS50943">
    <property type="entry name" value="HTH_CROC1"/>
    <property type="match status" value="1"/>
</dbReference>
<dbReference type="Pfam" id="PF01381">
    <property type="entry name" value="HTH_3"/>
    <property type="match status" value="1"/>
</dbReference>
<accession>A0A7S7AHU0</accession>
<dbReference type="Gene3D" id="1.10.260.40">
    <property type="entry name" value="lambda repressor-like DNA-binding domains"/>
    <property type="match status" value="1"/>
</dbReference>
<keyword evidence="6" id="KW-1185">Reference proteome</keyword>
<keyword evidence="3" id="KW-0804">Transcription</keyword>
<evidence type="ECO:0000313" key="5">
    <source>
        <dbReference type="EMBL" id="QOW46477.1"/>
    </source>
</evidence>
<dbReference type="AlphaFoldDB" id="A0A7S7AHU0"/>